<evidence type="ECO:0000256" key="11">
    <source>
        <dbReference type="ARBA" id="ARBA00022946"/>
    </source>
</evidence>
<evidence type="ECO:0000256" key="8">
    <source>
        <dbReference type="ARBA" id="ARBA00022741"/>
    </source>
</evidence>
<evidence type="ECO:0000256" key="1">
    <source>
        <dbReference type="ARBA" id="ARBA00001953"/>
    </source>
</evidence>
<keyword evidence="6" id="KW-0436">Ligase</keyword>
<keyword evidence="9" id="KW-0067">ATP-binding</keyword>
<evidence type="ECO:0000256" key="12">
    <source>
        <dbReference type="ARBA" id="ARBA00022963"/>
    </source>
</evidence>
<comment type="pathway">
    <text evidence="3">Metabolic intermediate metabolism; propanoyl-CoA degradation; succinyl-CoA from propanoyl-CoA: step 1/3.</text>
</comment>
<evidence type="ECO:0000256" key="6">
    <source>
        <dbReference type="ARBA" id="ARBA00022598"/>
    </source>
</evidence>
<dbReference type="FunFam" id="3.30.1490.20:FF:000018">
    <property type="entry name" value="Biotin carboxylase"/>
    <property type="match status" value="1"/>
</dbReference>
<dbReference type="PANTHER" id="PTHR18866:SF33">
    <property type="entry name" value="METHYLCROTONOYL-COA CARBOXYLASE SUBUNIT ALPHA, MITOCHONDRIAL-RELATED"/>
    <property type="match status" value="1"/>
</dbReference>
<keyword evidence="10" id="KW-0460">Magnesium</keyword>
<evidence type="ECO:0000256" key="9">
    <source>
        <dbReference type="ARBA" id="ARBA00022840"/>
    </source>
</evidence>
<dbReference type="AlphaFoldDB" id="A0AA36F821"/>
<keyword evidence="14" id="KW-0464">Manganese</keyword>
<dbReference type="InterPro" id="IPR013815">
    <property type="entry name" value="ATP_grasp_subdomain_1"/>
</dbReference>
<dbReference type="FunFam" id="2.40.50.100:FF:000003">
    <property type="entry name" value="Acetyl-CoA carboxylase biotin carboxyl carrier protein"/>
    <property type="match status" value="1"/>
</dbReference>
<evidence type="ECO:0000313" key="21">
    <source>
        <dbReference type="EMBL" id="CAI9727820.1"/>
    </source>
</evidence>
<dbReference type="SUPFAM" id="SSF52440">
    <property type="entry name" value="PreATP-grasp domain"/>
    <property type="match status" value="1"/>
</dbReference>
<keyword evidence="12" id="KW-0442">Lipid degradation</keyword>
<dbReference type="PROSITE" id="PS00866">
    <property type="entry name" value="CPSASE_1"/>
    <property type="match status" value="1"/>
</dbReference>
<dbReference type="FunFam" id="3.30.470.20:FF:000028">
    <property type="entry name" value="Methylcrotonoyl-CoA carboxylase subunit alpha, mitochondrial"/>
    <property type="match status" value="1"/>
</dbReference>
<dbReference type="SMART" id="SM00878">
    <property type="entry name" value="Biotin_carb_C"/>
    <property type="match status" value="1"/>
</dbReference>
<dbReference type="Gene3D" id="2.40.50.100">
    <property type="match status" value="1"/>
</dbReference>
<dbReference type="InterPro" id="IPR005479">
    <property type="entry name" value="CPAse_ATP-bd"/>
</dbReference>
<dbReference type="InterPro" id="IPR005481">
    <property type="entry name" value="BC-like_N"/>
</dbReference>
<accession>A0AA36F821</accession>
<evidence type="ECO:0000256" key="10">
    <source>
        <dbReference type="ARBA" id="ARBA00022842"/>
    </source>
</evidence>
<dbReference type="InterPro" id="IPR000089">
    <property type="entry name" value="Biotin_lipoyl"/>
</dbReference>
<dbReference type="PROSITE" id="PS00188">
    <property type="entry name" value="BIOTIN"/>
    <property type="match status" value="1"/>
</dbReference>
<dbReference type="GO" id="GO:0009374">
    <property type="term" value="F:biotin binding"/>
    <property type="evidence" value="ECO:0007669"/>
    <property type="project" value="UniProtKB-ARBA"/>
</dbReference>
<dbReference type="SUPFAM" id="SSF51246">
    <property type="entry name" value="Rudiment single hybrid motif"/>
    <property type="match status" value="1"/>
</dbReference>
<evidence type="ECO:0000256" key="5">
    <source>
        <dbReference type="ARBA" id="ARBA00018058"/>
    </source>
</evidence>
<dbReference type="InterPro" id="IPR011053">
    <property type="entry name" value="Single_hybrid_motif"/>
</dbReference>
<dbReference type="FunFam" id="3.40.50.20:FF:000010">
    <property type="entry name" value="Propionyl-CoA carboxylase subunit alpha"/>
    <property type="match status" value="1"/>
</dbReference>
<dbReference type="GO" id="GO:0005524">
    <property type="term" value="F:ATP binding"/>
    <property type="evidence" value="ECO:0007669"/>
    <property type="project" value="UniProtKB-KW"/>
</dbReference>
<evidence type="ECO:0000256" key="2">
    <source>
        <dbReference type="ARBA" id="ARBA00004305"/>
    </source>
</evidence>
<dbReference type="Pfam" id="PF00364">
    <property type="entry name" value="Biotin_lipoyl"/>
    <property type="match status" value="1"/>
</dbReference>
<dbReference type="InterPro" id="IPR011054">
    <property type="entry name" value="Rudment_hybrid_motif"/>
</dbReference>
<dbReference type="Gene3D" id="3.30.1490.20">
    <property type="entry name" value="ATP-grasp fold, A domain"/>
    <property type="match status" value="1"/>
</dbReference>
<evidence type="ECO:0000256" key="4">
    <source>
        <dbReference type="ARBA" id="ARBA00013050"/>
    </source>
</evidence>
<dbReference type="InterPro" id="IPR001882">
    <property type="entry name" value="Biotin_BS"/>
</dbReference>
<dbReference type="InterPro" id="IPR050856">
    <property type="entry name" value="Biotin_carboxylase_complex"/>
</dbReference>
<keyword evidence="11" id="KW-0809">Transit peptide</keyword>
<dbReference type="EMBL" id="OX597822">
    <property type="protein sequence ID" value="CAI9727820.1"/>
    <property type="molecule type" value="Genomic_DNA"/>
</dbReference>
<comment type="catalytic activity">
    <reaction evidence="18">
        <text>propanoyl-CoA + hydrogencarbonate + ATP = (S)-methylmalonyl-CoA + ADP + phosphate + H(+)</text>
        <dbReference type="Rhea" id="RHEA:23720"/>
        <dbReference type="ChEBI" id="CHEBI:15378"/>
        <dbReference type="ChEBI" id="CHEBI:17544"/>
        <dbReference type="ChEBI" id="CHEBI:30616"/>
        <dbReference type="ChEBI" id="CHEBI:43474"/>
        <dbReference type="ChEBI" id="CHEBI:57327"/>
        <dbReference type="ChEBI" id="CHEBI:57392"/>
        <dbReference type="ChEBI" id="CHEBI:456216"/>
        <dbReference type="EC" id="6.4.1.3"/>
    </reaction>
    <physiologicalReaction direction="left-to-right" evidence="18">
        <dbReference type="Rhea" id="RHEA:23721"/>
    </physiologicalReaction>
</comment>
<feature type="domain" description="Carbamoyl phosphate synthase ATP-binding" evidence="20">
    <location>
        <begin position="386"/>
        <end position="393"/>
    </location>
</feature>
<dbReference type="InterPro" id="IPR041265">
    <property type="entry name" value="PCC_BT"/>
</dbReference>
<evidence type="ECO:0000259" key="20">
    <source>
        <dbReference type="PROSITE" id="PS00867"/>
    </source>
</evidence>
<dbReference type="InterPro" id="IPR016185">
    <property type="entry name" value="PreATP-grasp_dom_sf"/>
</dbReference>
<organism evidence="21 22">
    <name type="scientific">Octopus vulgaris</name>
    <name type="common">Common octopus</name>
    <dbReference type="NCBI Taxonomy" id="6645"/>
    <lineage>
        <taxon>Eukaryota</taxon>
        <taxon>Metazoa</taxon>
        <taxon>Spiralia</taxon>
        <taxon>Lophotrochozoa</taxon>
        <taxon>Mollusca</taxon>
        <taxon>Cephalopoda</taxon>
        <taxon>Coleoidea</taxon>
        <taxon>Octopodiformes</taxon>
        <taxon>Octopoda</taxon>
        <taxon>Incirrata</taxon>
        <taxon>Octopodidae</taxon>
        <taxon>Octopus</taxon>
    </lineage>
</organism>
<protein>
    <recommendedName>
        <fullName evidence="5">Propionyl-CoA carboxylase alpha chain, mitochondrial</fullName>
        <ecNumber evidence="4">6.4.1.3</ecNumber>
    </recommendedName>
    <alternativeName>
        <fullName evidence="16">Propanoyl-CoA:carbon dioxide ligase subunit alpha</fullName>
    </alternativeName>
</protein>
<keyword evidence="8" id="KW-0547">Nucleotide-binding</keyword>
<dbReference type="Gene3D" id="3.30.700.30">
    <property type="match status" value="1"/>
</dbReference>
<comment type="cofactor">
    <cofactor evidence="1">
        <name>biotin</name>
        <dbReference type="ChEBI" id="CHEBI:57586"/>
    </cofactor>
</comment>
<dbReference type="Proteomes" id="UP001162480">
    <property type="component" value="Chromosome 9"/>
</dbReference>
<proteinExistence type="predicted"/>
<gene>
    <name evidence="21" type="ORF">OCTVUL_1B022330</name>
</gene>
<evidence type="ECO:0000256" key="3">
    <source>
        <dbReference type="ARBA" id="ARBA00005060"/>
    </source>
</evidence>
<dbReference type="Gene3D" id="3.40.50.20">
    <property type="match status" value="1"/>
</dbReference>
<dbReference type="SUPFAM" id="SSF56059">
    <property type="entry name" value="Glutathione synthetase ATP-binding domain-like"/>
    <property type="match status" value="1"/>
</dbReference>
<keyword evidence="22" id="KW-1185">Reference proteome</keyword>
<keyword evidence="13" id="KW-0443">Lipid metabolism</keyword>
<name>A0AA36F821_OCTVU</name>
<keyword evidence="7" id="KW-0479">Metal-binding</keyword>
<evidence type="ECO:0000259" key="19">
    <source>
        <dbReference type="PROSITE" id="PS00866"/>
    </source>
</evidence>
<evidence type="ECO:0000256" key="18">
    <source>
        <dbReference type="ARBA" id="ARBA00049495"/>
    </source>
</evidence>
<evidence type="ECO:0000256" key="13">
    <source>
        <dbReference type="ARBA" id="ARBA00023098"/>
    </source>
</evidence>
<dbReference type="PROSITE" id="PS00867">
    <property type="entry name" value="CPSASE_2"/>
    <property type="match status" value="1"/>
</dbReference>
<dbReference type="PANTHER" id="PTHR18866">
    <property type="entry name" value="CARBOXYLASE:PYRUVATE/ACETYL-COA/PROPIONYL-COA CARBOXYLASE"/>
    <property type="match status" value="1"/>
</dbReference>
<comment type="subcellular location">
    <subcellularLocation>
        <location evidence="2">Mitochondrion matrix</location>
    </subcellularLocation>
</comment>
<feature type="domain" description="Carbamoyl phosphate synthase ATP-binding" evidence="19">
    <location>
        <begin position="253"/>
        <end position="267"/>
    </location>
</feature>
<evidence type="ECO:0000256" key="14">
    <source>
        <dbReference type="ARBA" id="ARBA00023211"/>
    </source>
</evidence>
<dbReference type="SUPFAM" id="SSF51230">
    <property type="entry name" value="Single hybrid motif"/>
    <property type="match status" value="1"/>
</dbReference>
<dbReference type="GO" id="GO:0016042">
    <property type="term" value="P:lipid catabolic process"/>
    <property type="evidence" value="ECO:0007669"/>
    <property type="project" value="UniProtKB-KW"/>
</dbReference>
<dbReference type="GO" id="GO:0046872">
    <property type="term" value="F:metal ion binding"/>
    <property type="evidence" value="ECO:0007669"/>
    <property type="project" value="UniProtKB-KW"/>
</dbReference>
<dbReference type="EC" id="6.4.1.3" evidence="4"/>
<sequence>MNGKLDACANESDMLFSILKPLYVRRTSLSSSGSLQLPSSHRLAVLHLRPWLFHRSSSLSQSKCAKQIYRNSTRCLCTTNSASQLSKEIYWNDASDKNETKFDKILIANRGEIAVRVINTCRRLNIKTVAVHSDIDSMALHAQLADEAVCIGPAPTNQSYLDMDAILKAVKDTGAQAVHPGYGFLSENTVFAAKLDEMGVAFIGPNSASIQSMGDKIESKRIAGDAQVNLIPGFDGEVQDVEHCVQLANEIGYPVMIKASAGGGGKGMRIARSDKEARDAFRLSTQEAAASFGDDRMLIEKFIDNPRHIEIQVLCDQHGNAVYLNERECSIQRRNQKVIEEAPSTFIDPAVRKAMGEQAVRLAKAVNYSSAGTVEFLVDSQRNFYFLEMNTRLQVEHPITECITGIDIVHQMIRVAKGHKLSYTQSDVPINGWSFECRVYAEDPFKNFGMPSIGRLSKYIEPLHIPQVRCDSGIMEGSEISIYYDPMICKLVTYGNSREEAREQMIQALDAYVIKGVAHNIPLLRDILTESKFVAGDLTTDYLMQTYPEGFLGKELSADEVSELASIASVLYAKAELKSWAISNQNVSVDETPCSWSLVVKLGEDSIKADVTHFPLLRQYQVTVNNHTATIPDEFTLSQPRITANINGKTHTVQLISREPSGAMKIQLYGTVFKINILDELAADLMKYMPVKQEVDRSSMLVAPMPGILKSIAVAAGDVVSEGQELCVLEAMKMQNSLVAGKTGTVKKVDFKAGDTVNEGDILVELE</sequence>
<dbReference type="Pfam" id="PF18140">
    <property type="entry name" value="PCC_BT"/>
    <property type="match status" value="1"/>
</dbReference>
<evidence type="ECO:0000313" key="22">
    <source>
        <dbReference type="Proteomes" id="UP001162480"/>
    </source>
</evidence>
<dbReference type="Pfam" id="PF00289">
    <property type="entry name" value="Biotin_carb_N"/>
    <property type="match status" value="1"/>
</dbReference>
<dbReference type="Pfam" id="PF02785">
    <property type="entry name" value="Biotin_carb_C"/>
    <property type="match status" value="1"/>
</dbReference>
<dbReference type="InterPro" id="IPR005482">
    <property type="entry name" value="Biotin_COase_C"/>
</dbReference>
<evidence type="ECO:0000256" key="15">
    <source>
        <dbReference type="ARBA" id="ARBA00023267"/>
    </source>
</evidence>
<dbReference type="NCBIfam" id="NF006367">
    <property type="entry name" value="PRK08591.1"/>
    <property type="match status" value="1"/>
</dbReference>
<evidence type="ECO:0000256" key="16">
    <source>
        <dbReference type="ARBA" id="ARBA00031557"/>
    </source>
</evidence>
<reference evidence="21" key="1">
    <citation type="submission" date="2023-08" db="EMBL/GenBank/DDBJ databases">
        <authorList>
            <person name="Alioto T."/>
            <person name="Alioto T."/>
            <person name="Gomez Garrido J."/>
        </authorList>
    </citation>
    <scope>NUCLEOTIDE SEQUENCE</scope>
</reference>
<dbReference type="Pfam" id="PF02786">
    <property type="entry name" value="CPSase_L_D2"/>
    <property type="match status" value="1"/>
</dbReference>
<evidence type="ECO:0000256" key="7">
    <source>
        <dbReference type="ARBA" id="ARBA00022723"/>
    </source>
</evidence>
<dbReference type="CDD" id="cd06850">
    <property type="entry name" value="biotinyl_domain"/>
    <property type="match status" value="1"/>
</dbReference>
<dbReference type="GO" id="GO:0004658">
    <property type="term" value="F:propionyl-CoA carboxylase activity"/>
    <property type="evidence" value="ECO:0007669"/>
    <property type="project" value="UniProtKB-EC"/>
</dbReference>
<evidence type="ECO:0000256" key="17">
    <source>
        <dbReference type="ARBA" id="ARBA00048208"/>
    </source>
</evidence>
<dbReference type="Gene3D" id="3.30.470.20">
    <property type="entry name" value="ATP-grasp fold, B domain"/>
    <property type="match status" value="1"/>
</dbReference>
<keyword evidence="15" id="KW-0092">Biotin</keyword>
<comment type="catalytic activity">
    <reaction evidence="17">
        <text>butanoyl-CoA + hydrogencarbonate + ATP = (2S)-ethylmalonyl-CoA + ADP + phosphate + H(+)</text>
        <dbReference type="Rhea" id="RHEA:59520"/>
        <dbReference type="ChEBI" id="CHEBI:15378"/>
        <dbReference type="ChEBI" id="CHEBI:17544"/>
        <dbReference type="ChEBI" id="CHEBI:30616"/>
        <dbReference type="ChEBI" id="CHEBI:43474"/>
        <dbReference type="ChEBI" id="CHEBI:57371"/>
        <dbReference type="ChEBI" id="CHEBI:60909"/>
        <dbReference type="ChEBI" id="CHEBI:456216"/>
    </reaction>
    <physiologicalReaction direction="left-to-right" evidence="17">
        <dbReference type="Rhea" id="RHEA:59521"/>
    </physiologicalReaction>
</comment>
<dbReference type="GO" id="GO:0005759">
    <property type="term" value="C:mitochondrial matrix"/>
    <property type="evidence" value="ECO:0007669"/>
    <property type="project" value="UniProtKB-SubCell"/>
</dbReference>